<dbReference type="InterPro" id="IPR001279">
    <property type="entry name" value="Metallo-B-lactamas"/>
</dbReference>
<dbReference type="PANTHER" id="PTHR42951:SF22">
    <property type="entry name" value="METALLO BETA-LACTAMASE SUPERFAMILY LIPOPROTEIN"/>
    <property type="match status" value="1"/>
</dbReference>
<gene>
    <name evidence="2" type="ORF">H9705_07685</name>
</gene>
<name>A0A9D2NAG8_9FIRM</name>
<dbReference type="InterPro" id="IPR036866">
    <property type="entry name" value="RibonucZ/Hydroxyglut_hydro"/>
</dbReference>
<dbReference type="Proteomes" id="UP000823849">
    <property type="component" value="Unassembled WGS sequence"/>
</dbReference>
<dbReference type="Pfam" id="PF00753">
    <property type="entry name" value="Lactamase_B"/>
    <property type="match status" value="2"/>
</dbReference>
<dbReference type="EMBL" id="DWWU01000033">
    <property type="protein sequence ID" value="HJC15690.1"/>
    <property type="molecule type" value="Genomic_DNA"/>
</dbReference>
<reference evidence="2" key="1">
    <citation type="journal article" date="2021" name="PeerJ">
        <title>Extensive microbial diversity within the chicken gut microbiome revealed by metagenomics and culture.</title>
        <authorList>
            <person name="Gilroy R."/>
            <person name="Ravi A."/>
            <person name="Getino M."/>
            <person name="Pursley I."/>
            <person name="Horton D.L."/>
            <person name="Alikhan N.F."/>
            <person name="Baker D."/>
            <person name="Gharbi K."/>
            <person name="Hall N."/>
            <person name="Watson M."/>
            <person name="Adriaenssens E.M."/>
            <person name="Foster-Nyarko E."/>
            <person name="Jarju S."/>
            <person name="Secka A."/>
            <person name="Antonio M."/>
            <person name="Oren A."/>
            <person name="Chaudhuri R.R."/>
            <person name="La Ragione R."/>
            <person name="Hildebrand F."/>
            <person name="Pallen M.J."/>
        </authorList>
    </citation>
    <scope>NUCLEOTIDE SEQUENCE</scope>
    <source>
        <strain evidence="2">CHK185-5351</strain>
    </source>
</reference>
<organism evidence="2 3">
    <name type="scientific">Candidatus Fusicatenibacter intestinigallinarum</name>
    <dbReference type="NCBI Taxonomy" id="2838598"/>
    <lineage>
        <taxon>Bacteria</taxon>
        <taxon>Bacillati</taxon>
        <taxon>Bacillota</taxon>
        <taxon>Clostridia</taxon>
        <taxon>Lachnospirales</taxon>
        <taxon>Lachnospiraceae</taxon>
        <taxon>Fusicatenibacter</taxon>
    </lineage>
</organism>
<evidence type="ECO:0000313" key="2">
    <source>
        <dbReference type="EMBL" id="HJC15690.1"/>
    </source>
</evidence>
<proteinExistence type="predicted"/>
<dbReference type="InterPro" id="IPR050855">
    <property type="entry name" value="NDM-1-like"/>
</dbReference>
<accession>A0A9D2NAG8</accession>
<dbReference type="SUPFAM" id="SSF56281">
    <property type="entry name" value="Metallo-hydrolase/oxidoreductase"/>
    <property type="match status" value="1"/>
</dbReference>
<dbReference type="Gene3D" id="3.60.15.10">
    <property type="entry name" value="Ribonuclease Z/Hydroxyacylglutathione hydrolase-like"/>
    <property type="match status" value="1"/>
</dbReference>
<protein>
    <submittedName>
        <fullName evidence="2">MBL fold metallo-hydrolase</fullName>
    </submittedName>
</protein>
<reference evidence="2" key="2">
    <citation type="submission" date="2021-04" db="EMBL/GenBank/DDBJ databases">
        <authorList>
            <person name="Gilroy R."/>
        </authorList>
    </citation>
    <scope>NUCLEOTIDE SEQUENCE</scope>
    <source>
        <strain evidence="2">CHK185-5351</strain>
    </source>
</reference>
<evidence type="ECO:0000313" key="3">
    <source>
        <dbReference type="Proteomes" id="UP000823849"/>
    </source>
</evidence>
<dbReference type="AlphaFoldDB" id="A0A9D2NAG8"/>
<evidence type="ECO:0000259" key="1">
    <source>
        <dbReference type="SMART" id="SM00849"/>
    </source>
</evidence>
<feature type="domain" description="Metallo-beta-lactamase" evidence="1">
    <location>
        <begin position="24"/>
        <end position="239"/>
    </location>
</feature>
<dbReference type="PANTHER" id="PTHR42951">
    <property type="entry name" value="METALLO-BETA-LACTAMASE DOMAIN-CONTAINING"/>
    <property type="match status" value="1"/>
</dbReference>
<dbReference type="SMART" id="SM00849">
    <property type="entry name" value="Lactamase_B"/>
    <property type="match status" value="1"/>
</dbReference>
<sequence length="297" mass="33128">MAGMKLPLIAEIAKNTYAINEFGMSTVYLLTGTKRALLIDTGTGVANLRETVESLTDLPCDVALTHSHMDHIGNAMQFPEVYLSEKDQAFLWKSLDEAAAKLPEFRTNLTPSEQEALRLQCLQTSCREYADLIGTMGAYDIYDYRPSDIPLFDHFPVFLDLEEGMSFDLGGRLVQVISTPGHTPGGRSFLDRQSRILFSGDACNPNLLLMFGCTVEETLESLRHLETFSSEFDRNFNGHIGYAGDNVQRAVPDRVLSDAIEVCRQVTEHTARIQTERNFLNGQELRTAVCGTVKISF</sequence>
<comment type="caution">
    <text evidence="2">The sequence shown here is derived from an EMBL/GenBank/DDBJ whole genome shotgun (WGS) entry which is preliminary data.</text>
</comment>